<proteinExistence type="predicted"/>
<feature type="region of interest" description="Disordered" evidence="1">
    <location>
        <begin position="1"/>
        <end position="26"/>
    </location>
</feature>
<sequence>MVVGEGFEPSKSVTADLQSAPFGRSGTPPDFELHAVVVSGRHNIKSTAAVK</sequence>
<evidence type="ECO:0000313" key="2">
    <source>
        <dbReference type="EMBL" id="CDL87882.1"/>
    </source>
</evidence>
<dbReference type="AntiFam" id="ANF00020">
    <property type="entry name" value="tRNA translation"/>
</dbReference>
<reference evidence="2 3" key="1">
    <citation type="submission" date="2013-11" db="EMBL/GenBank/DDBJ databases">
        <title>Draft genome sequence and annotation of the entomopathogenic bacterium, Xenorhabdus cabanillasi strain JM26.</title>
        <authorList>
            <person name="Gualtieri M."/>
            <person name="Ogier J.C."/>
            <person name="Pages S."/>
            <person name="Givaudan A."/>
            <person name="Gaudriault S."/>
        </authorList>
    </citation>
    <scope>NUCLEOTIDE SEQUENCE [LARGE SCALE GENOMIC DNA]</scope>
    <source>
        <strain evidence="2 3">JM26</strain>
    </source>
</reference>
<gene>
    <name evidence="2" type="ORF">XCR1_990035</name>
</gene>
<comment type="caution">
    <text evidence="2">The sequence shown here is derived from an EMBL/GenBank/DDBJ whole genome shotgun (WGS) entry which is preliminary data.</text>
</comment>
<evidence type="ECO:0000313" key="3">
    <source>
        <dbReference type="Proteomes" id="UP000019197"/>
    </source>
</evidence>
<dbReference type="AlphaFoldDB" id="W1JAY4"/>
<accession>W1JAY4</accession>
<dbReference type="Proteomes" id="UP000019197">
    <property type="component" value="Unassembled WGS sequence"/>
</dbReference>
<organism evidence="2 3">
    <name type="scientific">Xenorhabdus cabanillasii JM26</name>
    <dbReference type="NCBI Taxonomy" id="1427517"/>
    <lineage>
        <taxon>Bacteria</taxon>
        <taxon>Pseudomonadati</taxon>
        <taxon>Pseudomonadota</taxon>
        <taxon>Gammaproteobacteria</taxon>
        <taxon>Enterobacterales</taxon>
        <taxon>Morganellaceae</taxon>
        <taxon>Xenorhabdus</taxon>
    </lineage>
</organism>
<protein>
    <submittedName>
        <fullName evidence="2">Uncharacterized protein</fullName>
    </submittedName>
</protein>
<dbReference type="EMBL" id="CBXE010000496">
    <property type="protein sequence ID" value="CDL87882.1"/>
    <property type="molecule type" value="Genomic_DNA"/>
</dbReference>
<name>W1JAY4_9GAMM</name>
<evidence type="ECO:0000256" key="1">
    <source>
        <dbReference type="SAM" id="MobiDB-lite"/>
    </source>
</evidence>